<sequence length="341" mass="39551">MSSSPTTDQKAERKRHHFVSVTYLESWVDEMGKLQAYRSDNPAEPLHVGPKNTGFEKYYYSQLREDGSRDNDSFEDLFGNVETRWPMVLEAVDAGAFDPNVLHWLYSMLTMMRTRIPAARDYNEALMALETRTGFKVLAEMGKLPNKLKRYEDELDTVEVTVNRQRTLGTMSEDMRRFADMTRRLGFEILSDDTGTDFITSDNPVAYFDPDDRGIRKPYIENTKVELYFPLSPRHVLHGANRLKRFGPIPRFRKISDRTKVHAINRITSRFAYRLAFAGDRSNDDLIQRHAATSPVLDADVVRKPGKIEYHIGHRFAARPVLPKFRPEACEDDLYEEDFRP</sequence>
<evidence type="ECO:0000313" key="1">
    <source>
        <dbReference type="EMBL" id="KEO90548.1"/>
    </source>
</evidence>
<dbReference type="AlphaFoldDB" id="A0A074MFB2"/>
<accession>A0A074MFB2</accession>
<organism evidence="1 2">
    <name type="scientific">Erythrobacter longus</name>
    <dbReference type="NCBI Taxonomy" id="1044"/>
    <lineage>
        <taxon>Bacteria</taxon>
        <taxon>Pseudomonadati</taxon>
        <taxon>Pseudomonadota</taxon>
        <taxon>Alphaproteobacteria</taxon>
        <taxon>Sphingomonadales</taxon>
        <taxon>Erythrobacteraceae</taxon>
        <taxon>Erythrobacter/Porphyrobacter group</taxon>
        <taxon>Erythrobacter</taxon>
    </lineage>
</organism>
<gene>
    <name evidence="1" type="ORF">EH31_10700</name>
</gene>
<dbReference type="EMBL" id="JMIW01000003">
    <property type="protein sequence ID" value="KEO90548.1"/>
    <property type="molecule type" value="Genomic_DNA"/>
</dbReference>
<name>A0A074MFB2_ERYLO</name>
<dbReference type="STRING" id="1044.EH31_10700"/>
<comment type="caution">
    <text evidence="1">The sequence shown here is derived from an EMBL/GenBank/DDBJ whole genome shotgun (WGS) entry which is preliminary data.</text>
</comment>
<dbReference type="Proteomes" id="UP000027647">
    <property type="component" value="Unassembled WGS sequence"/>
</dbReference>
<dbReference type="InterPro" id="IPR025332">
    <property type="entry name" value="DUF4238"/>
</dbReference>
<protein>
    <recommendedName>
        <fullName evidence="3">DUF4238 domain-containing protein</fullName>
    </recommendedName>
</protein>
<evidence type="ECO:0008006" key="3">
    <source>
        <dbReference type="Google" id="ProtNLM"/>
    </source>
</evidence>
<keyword evidence="2" id="KW-1185">Reference proteome</keyword>
<proteinExistence type="predicted"/>
<reference evidence="1 2" key="1">
    <citation type="submission" date="2014-04" db="EMBL/GenBank/DDBJ databases">
        <title>A comprehensive comparison of genomes of Erythrobacter spp. strains.</title>
        <authorList>
            <person name="Zheng Q."/>
        </authorList>
    </citation>
    <scope>NUCLEOTIDE SEQUENCE [LARGE SCALE GENOMIC DNA]</scope>
    <source>
        <strain evidence="1 2">DSM 6997</strain>
    </source>
</reference>
<dbReference type="RefSeq" id="WP_034959994.1">
    <property type="nucleotide sequence ID" value="NZ_JMIW01000003.1"/>
</dbReference>
<dbReference type="OrthoDB" id="7864018at2"/>
<dbReference type="eggNOG" id="ENOG502ZYGH">
    <property type="taxonomic scope" value="Bacteria"/>
</dbReference>
<dbReference type="Pfam" id="PF14022">
    <property type="entry name" value="DUF4238"/>
    <property type="match status" value="1"/>
</dbReference>
<evidence type="ECO:0000313" key="2">
    <source>
        <dbReference type="Proteomes" id="UP000027647"/>
    </source>
</evidence>